<dbReference type="InterPro" id="IPR011990">
    <property type="entry name" value="TPR-like_helical_dom_sf"/>
</dbReference>
<dbReference type="EMBL" id="JAPQKT010000007">
    <property type="protein sequence ID" value="KAJ5224297.1"/>
    <property type="molecule type" value="Genomic_DNA"/>
</dbReference>
<dbReference type="OrthoDB" id="9991317at2759"/>
<feature type="region of interest" description="Disordered" evidence="1">
    <location>
        <begin position="587"/>
        <end position="619"/>
    </location>
</feature>
<proteinExistence type="predicted"/>
<dbReference type="AlphaFoldDB" id="A0A9W9TIP4"/>
<evidence type="ECO:0000256" key="1">
    <source>
        <dbReference type="SAM" id="MobiDB-lite"/>
    </source>
</evidence>
<dbReference type="SMART" id="SM00028">
    <property type="entry name" value="TPR"/>
    <property type="match status" value="7"/>
</dbReference>
<dbReference type="Gene3D" id="1.25.40.10">
    <property type="entry name" value="Tetratricopeptide repeat domain"/>
    <property type="match status" value="2"/>
</dbReference>
<feature type="compositionally biased region" description="Polar residues" evidence="1">
    <location>
        <begin position="604"/>
        <end position="619"/>
    </location>
</feature>
<organism evidence="2 3">
    <name type="scientific">Penicillium citrinum</name>
    <dbReference type="NCBI Taxonomy" id="5077"/>
    <lineage>
        <taxon>Eukaryota</taxon>
        <taxon>Fungi</taxon>
        <taxon>Dikarya</taxon>
        <taxon>Ascomycota</taxon>
        <taxon>Pezizomycotina</taxon>
        <taxon>Eurotiomycetes</taxon>
        <taxon>Eurotiomycetidae</taxon>
        <taxon>Eurotiales</taxon>
        <taxon>Aspergillaceae</taxon>
        <taxon>Penicillium</taxon>
    </lineage>
</organism>
<accession>A0A9W9TIP4</accession>
<dbReference type="Pfam" id="PF13432">
    <property type="entry name" value="TPR_16"/>
    <property type="match status" value="1"/>
</dbReference>
<dbReference type="Pfam" id="PF14559">
    <property type="entry name" value="TPR_19"/>
    <property type="match status" value="1"/>
</dbReference>
<dbReference type="PANTHER" id="PTHR23082:SF0">
    <property type="entry name" value="GENERAL TRANSCRIPTION FACTOR 3C POLYPEPTIDE 3"/>
    <property type="match status" value="1"/>
</dbReference>
<dbReference type="PANTHER" id="PTHR23082">
    <property type="entry name" value="TRANSCRIPTION INITIATION FACTOR IIIC TFIIIC , POLYPEPTIDE 3-RELATED"/>
    <property type="match status" value="1"/>
</dbReference>
<dbReference type="GO" id="GO:0006383">
    <property type="term" value="P:transcription by RNA polymerase III"/>
    <property type="evidence" value="ECO:0007669"/>
    <property type="project" value="InterPro"/>
</dbReference>
<dbReference type="InterPro" id="IPR039340">
    <property type="entry name" value="Tfc4/TFIIIC-102/Sfc4"/>
</dbReference>
<dbReference type="RefSeq" id="XP_056498269.1">
    <property type="nucleotide sequence ID" value="XM_056646718.1"/>
</dbReference>
<feature type="compositionally biased region" description="Acidic residues" evidence="1">
    <location>
        <begin position="68"/>
        <end position="115"/>
    </location>
</feature>
<reference evidence="2" key="1">
    <citation type="submission" date="2022-11" db="EMBL/GenBank/DDBJ databases">
        <authorList>
            <person name="Petersen C."/>
        </authorList>
    </citation>
    <scope>NUCLEOTIDE SEQUENCE</scope>
    <source>
        <strain evidence="2">IBT 23319</strain>
    </source>
</reference>
<evidence type="ECO:0000313" key="3">
    <source>
        <dbReference type="Proteomes" id="UP001147733"/>
    </source>
</evidence>
<dbReference type="GeneID" id="81385885"/>
<name>A0A9W9TIP4_PENCI</name>
<sequence length="1077" mass="123858">MASSDYPMGSMSPTEDSIYPDIDESLQYPWQGEQRHIPEELPTTVIDPRLYQGSESQHHEPAPGQAEQFDDEQLDDLEQYDGITDSDSDSEYNTDENESESEGSDEYPEDDDSEDSGAARRRRRRGGGRFSGRYGARGGKGIKRGPRKPLEPSPEFKFLHSEATSAFIDGDYDRATDLVMRAIQVNPEMFPAHSLLSEIFLAQGDKDKALAALWNGAHTRPKDRKVWLQVARLILDRSGTDRQSALPDVVYCYSRVIEIDPQNFNIRYQRAAIYRELGYNGRAAGEYERILKEKPYSTRALRHLAEIYIDLNDVERAIELWSESIVYYREHPEKVRDFSWSDVNIYAELFGYVNRHAEGLAKLKTIARWLLGRKDEDHMWENFEDDDREWDPEDSPRRIKTSGFLPGQWPWDSYGLGLPLELRIKMGLFRLKMDVKHHSEALHHFEWLNPDDTSENARIFDYGDLFREVADALQDAGLPEEAFRFYFPIQQTTEYADLSYFMAIAKCCLQLDRLEDAETYYLTVAENDTRHMECRVRLATLYEGFGMNDEALKYVNEALLIGRQEGRNRRSKRDDNRLEQLAIEFQKPPRPIGSPETDALTTRDGPTNNRTRPQVGQSTRTDDIKFLYDKMKELHPFVKEGDPNATEDWLDIADALLRDFRTNRIFYPMARTMEFQGYTGETNRKGKGKGRTLLDEAQEIAARLQKAMGDDIAEESLSDTIPTDYHGIPFDDWLDIFLEYSLLTTEQGDPEEAYDALDGAATASIWFHSKVKSRLIHTCWFTCALRAKDEEALAGEARWFIKEYQFVTDTYRLFAMLSNLAGDPHKSLFHSSPNMKFMLRQIKAMDFTLPENNAKPQPRQSIWKERATLSTKNEAGEPIPAEELDVALLVLYGHILYSGNSFYPALNYLFRAYALDDQNPAVLLSIGLCFIHHSMKRQADNRHYLIMQGLSFMDEYRRVRERTGTLLQEKQEMEFNFARVWHSLGLLHLAVAGYEKVLSIGGKIRENQILIDNLSGGKDGNDIIMGEADAVFQNTVRRPSQFVENFSSEAAYALQCIHVLSGDPKTAKDVTDQWLIV</sequence>
<gene>
    <name evidence="2" type="ORF">N7469_007800</name>
</gene>
<comment type="caution">
    <text evidence="2">The sequence shown here is derived from an EMBL/GenBank/DDBJ whole genome shotgun (WGS) entry which is preliminary data.</text>
</comment>
<dbReference type="SUPFAM" id="SSF48452">
    <property type="entry name" value="TPR-like"/>
    <property type="match status" value="1"/>
</dbReference>
<reference evidence="2" key="2">
    <citation type="journal article" date="2023" name="IMA Fungus">
        <title>Comparative genomic study of the Penicillium genus elucidates a diverse pangenome and 15 lateral gene transfer events.</title>
        <authorList>
            <person name="Petersen C."/>
            <person name="Sorensen T."/>
            <person name="Nielsen M.R."/>
            <person name="Sondergaard T.E."/>
            <person name="Sorensen J.L."/>
            <person name="Fitzpatrick D.A."/>
            <person name="Frisvad J.C."/>
            <person name="Nielsen K.L."/>
        </authorList>
    </citation>
    <scope>NUCLEOTIDE SEQUENCE</scope>
    <source>
        <strain evidence="2">IBT 23319</strain>
    </source>
</reference>
<evidence type="ECO:0000313" key="2">
    <source>
        <dbReference type="EMBL" id="KAJ5224297.1"/>
    </source>
</evidence>
<dbReference type="GO" id="GO:0000127">
    <property type="term" value="C:transcription factor TFIIIC complex"/>
    <property type="evidence" value="ECO:0007669"/>
    <property type="project" value="TreeGrafter"/>
</dbReference>
<feature type="region of interest" description="Disordered" evidence="1">
    <location>
        <begin position="1"/>
        <end position="154"/>
    </location>
</feature>
<dbReference type="InterPro" id="IPR019734">
    <property type="entry name" value="TPR_rpt"/>
</dbReference>
<protein>
    <submittedName>
        <fullName evidence="2">Tetratricopeptide-like helical</fullName>
    </submittedName>
</protein>
<dbReference type="Proteomes" id="UP001147733">
    <property type="component" value="Unassembled WGS sequence"/>
</dbReference>
<keyword evidence="3" id="KW-1185">Reference proteome</keyword>